<protein>
    <submittedName>
        <fullName evidence="1">Uncharacterized protein</fullName>
    </submittedName>
</protein>
<evidence type="ECO:0000313" key="1">
    <source>
        <dbReference type="EMBL" id="JAH85759.1"/>
    </source>
</evidence>
<dbReference type="EMBL" id="GBXM01022818">
    <property type="protein sequence ID" value="JAH85759.1"/>
    <property type="molecule type" value="Transcribed_RNA"/>
</dbReference>
<proteinExistence type="predicted"/>
<sequence length="39" mass="4461">MLASSFCSALLCSTSELKRSISQHRSDKINATFKQKEKW</sequence>
<name>A0A0E9W5X3_ANGAN</name>
<organism evidence="1">
    <name type="scientific">Anguilla anguilla</name>
    <name type="common">European freshwater eel</name>
    <name type="synonym">Muraena anguilla</name>
    <dbReference type="NCBI Taxonomy" id="7936"/>
    <lineage>
        <taxon>Eukaryota</taxon>
        <taxon>Metazoa</taxon>
        <taxon>Chordata</taxon>
        <taxon>Craniata</taxon>
        <taxon>Vertebrata</taxon>
        <taxon>Euteleostomi</taxon>
        <taxon>Actinopterygii</taxon>
        <taxon>Neopterygii</taxon>
        <taxon>Teleostei</taxon>
        <taxon>Anguilliformes</taxon>
        <taxon>Anguillidae</taxon>
        <taxon>Anguilla</taxon>
    </lineage>
</organism>
<dbReference type="AlphaFoldDB" id="A0A0E9W5X3"/>
<accession>A0A0E9W5X3</accession>
<reference evidence="1" key="1">
    <citation type="submission" date="2014-11" db="EMBL/GenBank/DDBJ databases">
        <authorList>
            <person name="Amaro Gonzalez C."/>
        </authorList>
    </citation>
    <scope>NUCLEOTIDE SEQUENCE</scope>
</reference>
<reference evidence="1" key="2">
    <citation type="journal article" date="2015" name="Fish Shellfish Immunol.">
        <title>Early steps in the European eel (Anguilla anguilla)-Vibrio vulnificus interaction in the gills: Role of the RtxA13 toxin.</title>
        <authorList>
            <person name="Callol A."/>
            <person name="Pajuelo D."/>
            <person name="Ebbesson L."/>
            <person name="Teles M."/>
            <person name="MacKenzie S."/>
            <person name="Amaro C."/>
        </authorList>
    </citation>
    <scope>NUCLEOTIDE SEQUENCE</scope>
</reference>